<dbReference type="Gene3D" id="3.30.2090.10">
    <property type="entry name" value="Multidrug efflux transporter AcrB TolC docking domain, DN and DC subdomains"/>
    <property type="match status" value="2"/>
</dbReference>
<dbReference type="SUPFAM" id="SSF82693">
    <property type="entry name" value="Multidrug efflux transporter AcrB pore domain, PN1, PN2, PC1 and PC2 subdomains"/>
    <property type="match status" value="3"/>
</dbReference>
<proteinExistence type="predicted"/>
<dbReference type="Gene3D" id="3.30.70.1430">
    <property type="entry name" value="Multidrug efflux transporter AcrB pore domain"/>
    <property type="match status" value="2"/>
</dbReference>
<dbReference type="GO" id="GO:0005886">
    <property type="term" value="C:plasma membrane"/>
    <property type="evidence" value="ECO:0007669"/>
    <property type="project" value="TreeGrafter"/>
</dbReference>
<feature type="transmembrane region" description="Helical" evidence="1">
    <location>
        <begin position="384"/>
        <end position="408"/>
    </location>
</feature>
<dbReference type="PANTHER" id="PTHR32063:SF0">
    <property type="entry name" value="SWARMING MOTILITY PROTEIN SWRC"/>
    <property type="match status" value="1"/>
</dbReference>
<gene>
    <name evidence="2" type="ORF">A3F84_27605</name>
</gene>
<keyword evidence="1" id="KW-0472">Membrane</keyword>
<name>A0A1F6D086_HANXR</name>
<feature type="transmembrane region" description="Helical" evidence="1">
    <location>
        <begin position="950"/>
        <end position="972"/>
    </location>
</feature>
<organism evidence="2 3">
    <name type="scientific">Handelsmanbacteria sp. (strain RIFCSPLOWO2_12_FULL_64_10)</name>
    <dbReference type="NCBI Taxonomy" id="1817868"/>
    <lineage>
        <taxon>Bacteria</taxon>
        <taxon>Candidatus Handelsmaniibacteriota</taxon>
    </lineage>
</organism>
<reference evidence="2 3" key="1">
    <citation type="journal article" date="2016" name="Nat. Commun.">
        <title>Thousands of microbial genomes shed light on interconnected biogeochemical processes in an aquifer system.</title>
        <authorList>
            <person name="Anantharaman K."/>
            <person name="Brown C.T."/>
            <person name="Hug L.A."/>
            <person name="Sharon I."/>
            <person name="Castelle C.J."/>
            <person name="Probst A.J."/>
            <person name="Thomas B.C."/>
            <person name="Singh A."/>
            <person name="Wilkins M.J."/>
            <person name="Karaoz U."/>
            <person name="Brodie E.L."/>
            <person name="Williams K.H."/>
            <person name="Hubbard S.S."/>
            <person name="Banfield J.F."/>
        </authorList>
    </citation>
    <scope>NUCLEOTIDE SEQUENCE [LARGE SCALE GENOMIC DNA]</scope>
    <source>
        <strain evidence="3">RIFCSPLOWO2_12_FULL_64_10</strain>
    </source>
</reference>
<keyword evidence="1" id="KW-0812">Transmembrane</keyword>
<dbReference type="SUPFAM" id="SSF82866">
    <property type="entry name" value="Multidrug efflux transporter AcrB transmembrane domain"/>
    <property type="match status" value="2"/>
</dbReference>
<feature type="transmembrane region" description="Helical" evidence="1">
    <location>
        <begin position="428"/>
        <end position="448"/>
    </location>
</feature>
<keyword evidence="1" id="KW-1133">Transmembrane helix</keyword>
<dbReference type="PANTHER" id="PTHR32063">
    <property type="match status" value="1"/>
</dbReference>
<feature type="transmembrane region" description="Helical" evidence="1">
    <location>
        <begin position="357"/>
        <end position="378"/>
    </location>
</feature>
<dbReference type="AlphaFoldDB" id="A0A1F6D086"/>
<evidence type="ECO:0000256" key="1">
    <source>
        <dbReference type="SAM" id="Phobius"/>
    </source>
</evidence>
<dbReference type="InterPro" id="IPR027463">
    <property type="entry name" value="AcrB_DN_DC_subdom"/>
</dbReference>
<protein>
    <submittedName>
        <fullName evidence="2">Acriflavine resistance protein B</fullName>
    </submittedName>
</protein>
<sequence length="1028" mass="113162">MTLSELSIKNAVFAVMLMAALIVFGWISFNRLGISQNPDVEFPIVTITAVLQGAAPEVIESDVTEILEEAVSTVEGVRSITSTSVQGTSAVQVEFELNRPIDLALQDVRDKVAAAARRLPKDLDPPIISKVNPQDSPILWFSLSGQKTPQELMEYADEVIKPEFQAVQGVGEIWIGGRKRMVRVWADANKLEAYGLGADDIVSALQRQHLEVPGGRIESQQIEFNVRTMGEALTVKDLNRVIVTYRNGSPIRLDEVAYVEDGLADKRVFARYNGLPSVGMGVRKQRGSNTVAVAQGVKAKAEEMRKLLPEGMNLQAAFDSSIYIEESIKEVEFTLILAVILTSFVTLLFLGSLRSMIIICTAIPTSLIGTFFAMYVLHFTLNTMTLLALSLSVGVVVDDAIMVLENIFRNREEGKARMQAAMIGSREITFAAMAATTAVVAIFLPVAFMKGIIGRFFFEFGVTISVAVILSLVVALTLTPMLCSRFLEVQERNRFFQRVERLYDALAHGYRRVLPWCIHHRWAVVVMALFVFGGSFYLLKFLGSEFVPAQDQGRFIVNIETPVGSSVDYTDAMLRKCEAFFSQLPEVKGYFASVGGGGQERGVNKAIMFITMKPMKERKRSQAEILALVRRELGRIPGMRAFPQDLSQSGFSARRGFPVEFSVRGPSLDRLYEYSEAIMARMREVPGIVDVDSDYEIGMPEANVVPDRQKAADVGVDMASIGRTVNALIGGVDVAKFKDRGKRYDIRLRLMADQRATPASIGDLQVRNNRGTLIRLRDLARVEERPSLLVVSRQDRQRAISVFANLTPGKAQAEALAQVQKVADGILPEGYHIAFSGSAQTFQESFDSLLFALMMGVLIAYMVLASQFNDFAHPLTVLVALPFSFTGAILALLATGNTLNIYSMIGLILLMGLVKKNSILLVDFTNQRREQGEDRETALLKACPIRLRPILMTSTSTIVGALPACLAIGPGAETRVPMGIAVVGGMIFSTGLTLFVVPVVYTFLDDLAVWLAHLRRHREEKVAPVAAK</sequence>
<comment type="caution">
    <text evidence="2">The sequence shown here is derived from an EMBL/GenBank/DDBJ whole genome shotgun (WGS) entry which is preliminary data.</text>
</comment>
<feature type="transmembrane region" description="Helical" evidence="1">
    <location>
        <begin position="521"/>
        <end position="539"/>
    </location>
</feature>
<evidence type="ECO:0000313" key="3">
    <source>
        <dbReference type="Proteomes" id="UP000178606"/>
    </source>
</evidence>
<dbReference type="GO" id="GO:0042910">
    <property type="term" value="F:xenobiotic transmembrane transporter activity"/>
    <property type="evidence" value="ECO:0007669"/>
    <property type="project" value="TreeGrafter"/>
</dbReference>
<dbReference type="InterPro" id="IPR001036">
    <property type="entry name" value="Acrflvin-R"/>
</dbReference>
<evidence type="ECO:0000313" key="2">
    <source>
        <dbReference type="EMBL" id="OGG54701.1"/>
    </source>
</evidence>
<dbReference type="Gene3D" id="3.30.70.1440">
    <property type="entry name" value="Multidrug efflux transporter AcrB pore domain"/>
    <property type="match status" value="1"/>
</dbReference>
<feature type="transmembrane region" description="Helical" evidence="1">
    <location>
        <begin position="978"/>
        <end position="1004"/>
    </location>
</feature>
<dbReference type="SUPFAM" id="SSF82714">
    <property type="entry name" value="Multidrug efflux transporter AcrB TolC docking domain, DN and DC subdomains"/>
    <property type="match status" value="2"/>
</dbReference>
<dbReference type="Gene3D" id="3.30.70.1320">
    <property type="entry name" value="Multidrug efflux transporter AcrB pore domain like"/>
    <property type="match status" value="1"/>
</dbReference>
<dbReference type="Pfam" id="PF00873">
    <property type="entry name" value="ACR_tran"/>
    <property type="match status" value="1"/>
</dbReference>
<dbReference type="Gene3D" id="1.20.1640.10">
    <property type="entry name" value="Multidrug efflux transporter AcrB transmembrane domain"/>
    <property type="match status" value="2"/>
</dbReference>
<dbReference type="Proteomes" id="UP000178606">
    <property type="component" value="Unassembled WGS sequence"/>
</dbReference>
<dbReference type="EMBL" id="MFKF01000098">
    <property type="protein sequence ID" value="OGG54701.1"/>
    <property type="molecule type" value="Genomic_DNA"/>
</dbReference>
<feature type="transmembrane region" description="Helical" evidence="1">
    <location>
        <begin position="12"/>
        <end position="29"/>
    </location>
</feature>
<accession>A0A1F6D086</accession>
<dbReference type="PRINTS" id="PR00702">
    <property type="entry name" value="ACRIFLAVINRP"/>
</dbReference>
<feature type="transmembrane region" description="Helical" evidence="1">
    <location>
        <begin position="460"/>
        <end position="483"/>
    </location>
</feature>
<feature type="transmembrane region" description="Helical" evidence="1">
    <location>
        <begin position="849"/>
        <end position="868"/>
    </location>
</feature>
<feature type="transmembrane region" description="Helical" evidence="1">
    <location>
        <begin position="333"/>
        <end position="350"/>
    </location>
</feature>